<evidence type="ECO:0000313" key="3">
    <source>
        <dbReference type="Proteomes" id="UP001339167"/>
    </source>
</evidence>
<reference evidence="2 3" key="1">
    <citation type="submission" date="2023-06" db="EMBL/GenBank/DDBJ databases">
        <title>Alkalimonas sp., MEB004 an alkaliphilic bacterium isolated from Lonar Lake, India.</title>
        <authorList>
            <person name="Joshi A."/>
            <person name="Thite S."/>
        </authorList>
    </citation>
    <scope>NUCLEOTIDE SEQUENCE [LARGE SCALE GENOMIC DNA]</scope>
    <source>
        <strain evidence="2 3">MEB004</strain>
    </source>
</reference>
<name>A0ABU7JJS5_9GAMM</name>
<dbReference type="Proteomes" id="UP001339167">
    <property type="component" value="Unassembled WGS sequence"/>
</dbReference>
<dbReference type="RefSeq" id="WP_330088998.1">
    <property type="nucleotide sequence ID" value="NZ_JAUGZK010000015.1"/>
</dbReference>
<keyword evidence="1" id="KW-0812">Transmembrane</keyword>
<feature type="transmembrane region" description="Helical" evidence="1">
    <location>
        <begin position="46"/>
        <end position="66"/>
    </location>
</feature>
<evidence type="ECO:0000313" key="2">
    <source>
        <dbReference type="EMBL" id="MEE2025686.1"/>
    </source>
</evidence>
<sequence>MLRIYHRIATMMQPAFWLILVLAVLSGAAFIWQVLSAEQPHQSSVLLWLLAMLASLGCLLVIKLFVQPAPELNAKAGFFQRLKIRLIRLGYYLLALMTTLILLAIVLLGLRVGTGALLRLLLGH</sequence>
<proteinExistence type="predicted"/>
<evidence type="ECO:0000256" key="1">
    <source>
        <dbReference type="SAM" id="Phobius"/>
    </source>
</evidence>
<keyword evidence="1" id="KW-1133">Transmembrane helix</keyword>
<organism evidence="2 3">
    <name type="scientific">Alkalimonas mucilaginosa</name>
    <dbReference type="NCBI Taxonomy" id="3057676"/>
    <lineage>
        <taxon>Bacteria</taxon>
        <taxon>Pseudomonadati</taxon>
        <taxon>Pseudomonadota</taxon>
        <taxon>Gammaproteobacteria</taxon>
        <taxon>Alkalimonas</taxon>
    </lineage>
</organism>
<keyword evidence="1" id="KW-0472">Membrane</keyword>
<dbReference type="EMBL" id="JAUGZK010000015">
    <property type="protein sequence ID" value="MEE2025686.1"/>
    <property type="molecule type" value="Genomic_DNA"/>
</dbReference>
<comment type="caution">
    <text evidence="2">The sequence shown here is derived from an EMBL/GenBank/DDBJ whole genome shotgun (WGS) entry which is preliminary data.</text>
</comment>
<feature type="transmembrane region" description="Helical" evidence="1">
    <location>
        <begin position="86"/>
        <end position="110"/>
    </location>
</feature>
<accession>A0ABU7JJS5</accession>
<keyword evidence="3" id="KW-1185">Reference proteome</keyword>
<protein>
    <submittedName>
        <fullName evidence="2">Uncharacterized protein</fullName>
    </submittedName>
</protein>
<gene>
    <name evidence="2" type="ORF">QWF21_15720</name>
</gene>